<evidence type="ECO:0000313" key="4">
    <source>
        <dbReference type="RefSeq" id="XP_033578236.1"/>
    </source>
</evidence>
<accession>A0A6A6YQU1</accession>
<evidence type="ECO:0000259" key="1">
    <source>
        <dbReference type="PROSITE" id="PS50181"/>
    </source>
</evidence>
<feature type="domain" description="F-box" evidence="1">
    <location>
        <begin position="2"/>
        <end position="51"/>
    </location>
</feature>
<reference evidence="4" key="2">
    <citation type="submission" date="2020-04" db="EMBL/GenBank/DDBJ databases">
        <authorList>
            <consortium name="NCBI Genome Project"/>
        </authorList>
    </citation>
    <scope>NUCLEOTIDE SEQUENCE</scope>
    <source>
        <strain evidence="4">CBS 304.34</strain>
    </source>
</reference>
<evidence type="ECO:0000313" key="2">
    <source>
        <dbReference type="EMBL" id="KAF2811272.1"/>
    </source>
</evidence>
<organism evidence="2">
    <name type="scientific">Mytilinidion resinicola</name>
    <dbReference type="NCBI Taxonomy" id="574789"/>
    <lineage>
        <taxon>Eukaryota</taxon>
        <taxon>Fungi</taxon>
        <taxon>Dikarya</taxon>
        <taxon>Ascomycota</taxon>
        <taxon>Pezizomycotina</taxon>
        <taxon>Dothideomycetes</taxon>
        <taxon>Pleosporomycetidae</taxon>
        <taxon>Mytilinidiales</taxon>
        <taxon>Mytilinidiaceae</taxon>
        <taxon>Mytilinidion</taxon>
    </lineage>
</organism>
<dbReference type="AlphaFoldDB" id="A0A6A6YQU1"/>
<name>A0A6A6YQU1_9PEZI</name>
<dbReference type="EMBL" id="MU003699">
    <property type="protein sequence ID" value="KAF2811272.1"/>
    <property type="molecule type" value="Genomic_DNA"/>
</dbReference>
<gene>
    <name evidence="2 4" type="ORF">BDZ99DRAFT_298626</name>
</gene>
<keyword evidence="3" id="KW-1185">Reference proteome</keyword>
<proteinExistence type="predicted"/>
<evidence type="ECO:0000313" key="3">
    <source>
        <dbReference type="Proteomes" id="UP000504636"/>
    </source>
</evidence>
<protein>
    <recommendedName>
        <fullName evidence="1">F-box domain-containing protein</fullName>
    </recommendedName>
</protein>
<dbReference type="InterPro" id="IPR001810">
    <property type="entry name" value="F-box_dom"/>
</dbReference>
<dbReference type="InterPro" id="IPR032675">
    <property type="entry name" value="LRR_dom_sf"/>
</dbReference>
<dbReference type="RefSeq" id="XP_033578236.1">
    <property type="nucleotide sequence ID" value="XM_033714171.1"/>
</dbReference>
<dbReference type="GeneID" id="54455064"/>
<reference evidence="4" key="3">
    <citation type="submission" date="2025-04" db="UniProtKB">
        <authorList>
            <consortium name="RefSeq"/>
        </authorList>
    </citation>
    <scope>IDENTIFICATION</scope>
    <source>
        <strain evidence="4">CBS 304.34</strain>
    </source>
</reference>
<sequence length="494" mass="56384">MATTVLSLPEELVDSVCQSLGKRDVVNLRATCRELKEKTYHQFAVKHFRETKIMFTVDSLQSLIDFATSATFGANKKLFGSCIRHLCISAASFPSQTLDKVNGLPLDKEKDDVYRFWKDADAEKDMQRVKKQRRKAHARLMHEQRTLRKQSKDVQLLATALSGLAAVDTISIVPAQIPDAHIEYDSIYNKLPWGMERVRQAIGFYPESDIKTRSYWSSEAGNLEKAYHENAAWIVCATLSAIERSGIKKLKTLEILVPFSLDRNIPKNPAVTNKTLIPSRTISDAHFESLRHSFSTLKTLTISVEEHYSRGQPRAKSLKWVHRFTDICPNVEKFSFYANNNEATSVYSDIVKGLAFPHLRSLALLRGPITYEELGQLLTTYSSTLEHISLEKVTLRTKDWVQVLQMLKALPHLKLLELGKVMYVTQREGITYYWNTERPLAARNSYSLWYDPGAQPGQKDRLQITHEAGPEMVTRLDKQIWLQTPPEIAIETGW</sequence>
<dbReference type="OrthoDB" id="3933018at2759"/>
<dbReference type="Gene3D" id="3.80.10.10">
    <property type="entry name" value="Ribonuclease Inhibitor"/>
    <property type="match status" value="1"/>
</dbReference>
<dbReference type="CDD" id="cd09917">
    <property type="entry name" value="F-box_SF"/>
    <property type="match status" value="1"/>
</dbReference>
<dbReference type="Proteomes" id="UP000504636">
    <property type="component" value="Unplaced"/>
</dbReference>
<reference evidence="2 4" key="1">
    <citation type="journal article" date="2020" name="Stud. Mycol.">
        <title>101 Dothideomycetes genomes: a test case for predicting lifestyles and emergence of pathogens.</title>
        <authorList>
            <person name="Haridas S."/>
            <person name="Albert R."/>
            <person name="Binder M."/>
            <person name="Bloem J."/>
            <person name="Labutti K."/>
            <person name="Salamov A."/>
            <person name="Andreopoulos B."/>
            <person name="Baker S."/>
            <person name="Barry K."/>
            <person name="Bills G."/>
            <person name="Bluhm B."/>
            <person name="Cannon C."/>
            <person name="Castanera R."/>
            <person name="Culley D."/>
            <person name="Daum C."/>
            <person name="Ezra D."/>
            <person name="Gonzalez J."/>
            <person name="Henrissat B."/>
            <person name="Kuo A."/>
            <person name="Liang C."/>
            <person name="Lipzen A."/>
            <person name="Lutzoni F."/>
            <person name="Magnuson J."/>
            <person name="Mondo S."/>
            <person name="Nolan M."/>
            <person name="Ohm R."/>
            <person name="Pangilinan J."/>
            <person name="Park H.-J."/>
            <person name="Ramirez L."/>
            <person name="Alfaro M."/>
            <person name="Sun H."/>
            <person name="Tritt A."/>
            <person name="Yoshinaga Y."/>
            <person name="Zwiers L.-H."/>
            <person name="Turgeon B."/>
            <person name="Goodwin S."/>
            <person name="Spatafora J."/>
            <person name="Crous P."/>
            <person name="Grigoriev I."/>
        </authorList>
    </citation>
    <scope>NUCLEOTIDE SEQUENCE</scope>
    <source>
        <strain evidence="2 4">CBS 304.34</strain>
    </source>
</reference>
<dbReference type="PROSITE" id="PS50181">
    <property type="entry name" value="FBOX"/>
    <property type="match status" value="1"/>
</dbReference>
<dbReference type="SUPFAM" id="SSF52047">
    <property type="entry name" value="RNI-like"/>
    <property type="match status" value="1"/>
</dbReference>